<keyword evidence="4 6" id="KW-1133">Transmembrane helix</keyword>
<gene>
    <name evidence="8" type="ORF">KS407_08015</name>
</gene>
<dbReference type="EMBL" id="JAHQCR010000034">
    <property type="protein sequence ID" value="MBU9721391.1"/>
    <property type="molecule type" value="Genomic_DNA"/>
</dbReference>
<evidence type="ECO:0000256" key="6">
    <source>
        <dbReference type="RuleBase" id="RU366058"/>
    </source>
</evidence>
<dbReference type="PANTHER" id="PTHR12677">
    <property type="entry name" value="GOLGI APPARATUS MEMBRANE PROTEIN TVP38-RELATED"/>
    <property type="match status" value="1"/>
</dbReference>
<evidence type="ECO:0000256" key="5">
    <source>
        <dbReference type="ARBA" id="ARBA00023136"/>
    </source>
</evidence>
<comment type="caution">
    <text evidence="8">The sequence shown here is derived from an EMBL/GenBank/DDBJ whole genome shotgun (WGS) entry which is preliminary data.</text>
</comment>
<organism evidence="8 9">
    <name type="scientific">Evansella alkalicola</name>
    <dbReference type="NCBI Taxonomy" id="745819"/>
    <lineage>
        <taxon>Bacteria</taxon>
        <taxon>Bacillati</taxon>
        <taxon>Bacillota</taxon>
        <taxon>Bacilli</taxon>
        <taxon>Bacillales</taxon>
        <taxon>Bacillaceae</taxon>
        <taxon>Evansella</taxon>
    </lineage>
</organism>
<dbReference type="Pfam" id="PF09335">
    <property type="entry name" value="VTT_dom"/>
    <property type="match status" value="1"/>
</dbReference>
<dbReference type="InterPro" id="IPR032816">
    <property type="entry name" value="VTT_dom"/>
</dbReference>
<feature type="transmembrane region" description="Helical" evidence="6">
    <location>
        <begin position="193"/>
        <end position="213"/>
    </location>
</feature>
<feature type="transmembrane region" description="Helical" evidence="6">
    <location>
        <begin position="80"/>
        <end position="102"/>
    </location>
</feature>
<feature type="domain" description="VTT" evidence="7">
    <location>
        <begin position="65"/>
        <end position="180"/>
    </location>
</feature>
<accession>A0ABS6JS45</accession>
<dbReference type="InterPro" id="IPR015414">
    <property type="entry name" value="TMEM64"/>
</dbReference>
<comment type="subcellular location">
    <subcellularLocation>
        <location evidence="1 6">Cell membrane</location>
        <topology evidence="1 6">Multi-pass membrane protein</topology>
    </subcellularLocation>
</comment>
<feature type="transmembrane region" description="Helical" evidence="6">
    <location>
        <begin position="131"/>
        <end position="157"/>
    </location>
</feature>
<proteinExistence type="inferred from homology"/>
<comment type="similarity">
    <text evidence="6">Belongs to the TVP38/TMEM64 family.</text>
</comment>
<dbReference type="Proteomes" id="UP000790580">
    <property type="component" value="Unassembled WGS sequence"/>
</dbReference>
<name>A0ABS6JS45_9BACI</name>
<dbReference type="PANTHER" id="PTHR12677:SF59">
    <property type="entry name" value="GOLGI APPARATUS MEMBRANE PROTEIN TVP38-RELATED"/>
    <property type="match status" value="1"/>
</dbReference>
<sequence length="227" mass="25820">MKKFGVLLIVGFILFIIFIDWDVIKIFMEQDIEYFTSGALLDELGYGLLWVTLPLMIIQGVVTLFPILIIILLHFVSFGLTWGFLFSLIGAIIGALVCYWLTDTLSSKWVDRFWGKREKTLNKILGWIHKYGVLVIVVLRSIPVMPSNLISIAAALSPVTSLQYFWSTILGNISMVWILSLLAAPLWISDSYFLPYLIGYIIYCIAVAGYYSIQFFQTKSRKYAGDS</sequence>
<feature type="transmembrane region" description="Helical" evidence="6">
    <location>
        <begin position="7"/>
        <end position="28"/>
    </location>
</feature>
<protein>
    <recommendedName>
        <fullName evidence="6">TVP38/TMEM64 family membrane protein</fullName>
    </recommendedName>
</protein>
<evidence type="ECO:0000256" key="2">
    <source>
        <dbReference type="ARBA" id="ARBA00022475"/>
    </source>
</evidence>
<feature type="transmembrane region" description="Helical" evidence="6">
    <location>
        <begin position="164"/>
        <end position="187"/>
    </location>
</feature>
<evidence type="ECO:0000259" key="7">
    <source>
        <dbReference type="Pfam" id="PF09335"/>
    </source>
</evidence>
<evidence type="ECO:0000256" key="3">
    <source>
        <dbReference type="ARBA" id="ARBA00022692"/>
    </source>
</evidence>
<feature type="transmembrane region" description="Helical" evidence="6">
    <location>
        <begin position="48"/>
        <end position="73"/>
    </location>
</feature>
<evidence type="ECO:0000256" key="1">
    <source>
        <dbReference type="ARBA" id="ARBA00004651"/>
    </source>
</evidence>
<evidence type="ECO:0000313" key="9">
    <source>
        <dbReference type="Proteomes" id="UP000790580"/>
    </source>
</evidence>
<evidence type="ECO:0000313" key="8">
    <source>
        <dbReference type="EMBL" id="MBU9721391.1"/>
    </source>
</evidence>
<keyword evidence="5 6" id="KW-0472">Membrane</keyword>
<keyword evidence="2 6" id="KW-1003">Cell membrane</keyword>
<reference evidence="8 9" key="1">
    <citation type="submission" date="2021-06" db="EMBL/GenBank/DDBJ databases">
        <title>Bacillus sp. RD4P76, an endophyte from a halophyte.</title>
        <authorList>
            <person name="Sun J.-Q."/>
        </authorList>
    </citation>
    <scope>NUCLEOTIDE SEQUENCE [LARGE SCALE GENOMIC DNA]</scope>
    <source>
        <strain evidence="8 9">JCM 17098</strain>
    </source>
</reference>
<dbReference type="RefSeq" id="WP_088075455.1">
    <property type="nucleotide sequence ID" value="NZ_JAHQCR010000034.1"/>
</dbReference>
<keyword evidence="3 6" id="KW-0812">Transmembrane</keyword>
<evidence type="ECO:0000256" key="4">
    <source>
        <dbReference type="ARBA" id="ARBA00022989"/>
    </source>
</evidence>
<keyword evidence="9" id="KW-1185">Reference proteome</keyword>